<dbReference type="Pfam" id="PF13602">
    <property type="entry name" value="ADH_zinc_N_2"/>
    <property type="match status" value="1"/>
</dbReference>
<dbReference type="PANTHER" id="PTHR11695">
    <property type="entry name" value="ALCOHOL DEHYDROGENASE RELATED"/>
    <property type="match status" value="1"/>
</dbReference>
<accession>A0A4R6JFV0</accession>
<dbReference type="InterPro" id="IPR020843">
    <property type="entry name" value="ER"/>
</dbReference>
<dbReference type="InterPro" id="IPR002364">
    <property type="entry name" value="Quin_OxRdtase/zeta-crystal_CS"/>
</dbReference>
<keyword evidence="3" id="KW-1185">Reference proteome</keyword>
<dbReference type="SUPFAM" id="SSF50129">
    <property type="entry name" value="GroES-like"/>
    <property type="match status" value="1"/>
</dbReference>
<dbReference type="Gene3D" id="3.90.180.10">
    <property type="entry name" value="Medium-chain alcohol dehydrogenases, catalytic domain"/>
    <property type="match status" value="1"/>
</dbReference>
<evidence type="ECO:0000313" key="2">
    <source>
        <dbReference type="EMBL" id="TDO34799.1"/>
    </source>
</evidence>
<dbReference type="AlphaFoldDB" id="A0A4R6JFV0"/>
<dbReference type="PANTHER" id="PTHR11695:SF648">
    <property type="entry name" value="ZINC-BINDING OXIDOREDUCTASE"/>
    <property type="match status" value="1"/>
</dbReference>
<dbReference type="GO" id="GO:0016491">
    <property type="term" value="F:oxidoreductase activity"/>
    <property type="evidence" value="ECO:0007669"/>
    <property type="project" value="InterPro"/>
</dbReference>
<reference evidence="2 3" key="1">
    <citation type="submission" date="2019-03" db="EMBL/GenBank/DDBJ databases">
        <title>Genomic Encyclopedia of Type Strains, Phase III (KMG-III): the genomes of soil and plant-associated and newly described type strains.</title>
        <authorList>
            <person name="Whitman W."/>
        </authorList>
    </citation>
    <scope>NUCLEOTIDE SEQUENCE [LARGE SCALE GENOMIC DNA]</scope>
    <source>
        <strain evidence="2 3">VKM Ac-2527</strain>
    </source>
</reference>
<dbReference type="Proteomes" id="UP000295388">
    <property type="component" value="Unassembled WGS sequence"/>
</dbReference>
<dbReference type="EMBL" id="SNWQ01000025">
    <property type="protein sequence ID" value="TDO34799.1"/>
    <property type="molecule type" value="Genomic_DNA"/>
</dbReference>
<organism evidence="2 3">
    <name type="scientific">Kribbella caucasensis</name>
    <dbReference type="NCBI Taxonomy" id="2512215"/>
    <lineage>
        <taxon>Bacteria</taxon>
        <taxon>Bacillati</taxon>
        <taxon>Actinomycetota</taxon>
        <taxon>Actinomycetes</taxon>
        <taxon>Propionibacteriales</taxon>
        <taxon>Kribbellaceae</taxon>
        <taxon>Kribbella</taxon>
    </lineage>
</organism>
<dbReference type="SMART" id="SM00829">
    <property type="entry name" value="PKS_ER"/>
    <property type="match status" value="1"/>
</dbReference>
<sequence>MIMVSEQLGQVTAHMRAIVQDAYGDAGVLRHERIGRPEVADNEVLVRVHAAGLDRGTWHLMTGKPYLMRIAGLGFRGPKDRVPGRDLAGTVEAIGSAVTRFAVGDEVYGVGRGSFAEYAVAVEGKLAHKPVSLSFEQAAVVPISAGTALQALTDHGRIETGQQVLVIGASGGVGSYAVQLAKAFGAEVTGVASTAKLDLVRSLGADRVLDYTRDDYAGGSHHYDLILDIAGNPKLSRLRRALTPKGTAVLVGGEDGSNLTGGMNRSLRALLLSPFVGQRLAWFVAKERASDLERLTNLIETGQVTPSIDRTYPLDRVPDAMRHLASGQVRGKAVITI</sequence>
<evidence type="ECO:0000313" key="3">
    <source>
        <dbReference type="Proteomes" id="UP000295388"/>
    </source>
</evidence>
<comment type="caution">
    <text evidence="2">The sequence shown here is derived from an EMBL/GenBank/DDBJ whole genome shotgun (WGS) entry which is preliminary data.</text>
</comment>
<dbReference type="SUPFAM" id="SSF51735">
    <property type="entry name" value="NAD(P)-binding Rossmann-fold domains"/>
    <property type="match status" value="1"/>
</dbReference>
<proteinExistence type="predicted"/>
<dbReference type="Gene3D" id="3.40.50.720">
    <property type="entry name" value="NAD(P)-binding Rossmann-like Domain"/>
    <property type="match status" value="1"/>
</dbReference>
<dbReference type="InterPro" id="IPR036291">
    <property type="entry name" value="NAD(P)-bd_dom_sf"/>
</dbReference>
<dbReference type="InterPro" id="IPR013154">
    <property type="entry name" value="ADH-like_N"/>
</dbReference>
<dbReference type="CDD" id="cd08267">
    <property type="entry name" value="MDR1"/>
    <property type="match status" value="1"/>
</dbReference>
<name>A0A4R6JFV0_9ACTN</name>
<feature type="domain" description="Enoyl reductase (ER)" evidence="1">
    <location>
        <begin position="24"/>
        <end position="335"/>
    </location>
</feature>
<dbReference type="InterPro" id="IPR050700">
    <property type="entry name" value="YIM1/Zinc_Alcohol_DH_Fams"/>
</dbReference>
<dbReference type="InterPro" id="IPR011032">
    <property type="entry name" value="GroES-like_sf"/>
</dbReference>
<gene>
    <name evidence="2" type="ORF">EV643_12556</name>
</gene>
<dbReference type="PROSITE" id="PS01162">
    <property type="entry name" value="QOR_ZETA_CRYSTAL"/>
    <property type="match status" value="1"/>
</dbReference>
<evidence type="ECO:0000259" key="1">
    <source>
        <dbReference type="SMART" id="SM00829"/>
    </source>
</evidence>
<protein>
    <submittedName>
        <fullName evidence="2">NADPH:quinone reductase-like Zn-dependent oxidoreductase</fullName>
    </submittedName>
</protein>
<dbReference type="Pfam" id="PF08240">
    <property type="entry name" value="ADH_N"/>
    <property type="match status" value="1"/>
</dbReference>
<dbReference type="GO" id="GO:0008270">
    <property type="term" value="F:zinc ion binding"/>
    <property type="evidence" value="ECO:0007669"/>
    <property type="project" value="InterPro"/>
</dbReference>